<proteinExistence type="predicted"/>
<name>A0A183B8J2_9TREM</name>
<accession>A0A183B8J2</accession>
<evidence type="ECO:0000313" key="1">
    <source>
        <dbReference type="WBParaSite" id="ECPE_0001556701-mRNA-1"/>
    </source>
</evidence>
<sequence>LVELILDYLFREVNVPAGPCTHVRRQQSALPSETLSTSPLGLACRLADSDENLACRLTSLLLASGAFDPEQTLFYHAFQRHHLRLAGLLLTGQSTRTVSSGFQCRIGMHVNLSHKRLDRNYVPGALWLLRHGPLTDWLNGDCHVPRTAHPNPIASGPTVPRMISHSFAHYPITRVSLSHCGLQLFPWCVLGDLPNLEVCLRLTPV</sequence>
<dbReference type="WBParaSite" id="ECPE_0001556701-mRNA-1">
    <property type="protein sequence ID" value="ECPE_0001556701-mRNA-1"/>
    <property type="gene ID" value="ECPE_0001556701"/>
</dbReference>
<reference evidence="1" key="1">
    <citation type="submission" date="2016-06" db="UniProtKB">
        <authorList>
            <consortium name="WormBaseParasite"/>
        </authorList>
    </citation>
    <scope>IDENTIFICATION</scope>
</reference>
<protein>
    <submittedName>
        <fullName evidence="1">Anaphase-promoting complex subunit 1</fullName>
    </submittedName>
</protein>
<organism evidence="1">
    <name type="scientific">Echinostoma caproni</name>
    <dbReference type="NCBI Taxonomy" id="27848"/>
    <lineage>
        <taxon>Eukaryota</taxon>
        <taxon>Metazoa</taxon>
        <taxon>Spiralia</taxon>
        <taxon>Lophotrochozoa</taxon>
        <taxon>Platyhelminthes</taxon>
        <taxon>Trematoda</taxon>
        <taxon>Digenea</taxon>
        <taxon>Plagiorchiida</taxon>
        <taxon>Echinostomata</taxon>
        <taxon>Echinostomatoidea</taxon>
        <taxon>Echinostomatidae</taxon>
        <taxon>Echinostoma</taxon>
    </lineage>
</organism>
<dbReference type="AlphaFoldDB" id="A0A183B8J2"/>